<keyword evidence="1" id="KW-0472">Membrane</keyword>
<reference evidence="2 3" key="1">
    <citation type="submission" date="2019-01" db="EMBL/GenBank/DDBJ databases">
        <title>Colonization of the human gut by bovine bacteria present in Parmesan cheese.</title>
        <authorList>
            <person name="Lugli G.A."/>
            <person name="Milani C."/>
        </authorList>
    </citation>
    <scope>NUCLEOTIDE SEQUENCE [LARGE SCALE GENOMIC DNA]</scope>
    <source>
        <strain evidence="2 3">LDELB18P1</strain>
    </source>
</reference>
<evidence type="ECO:0000256" key="1">
    <source>
        <dbReference type="SAM" id="Phobius"/>
    </source>
</evidence>
<accession>A0A4V2E155</accession>
<name>A0A4V2E155_9LACO</name>
<evidence type="ECO:0000313" key="3">
    <source>
        <dbReference type="Proteomes" id="UP000292818"/>
    </source>
</evidence>
<sequence length="126" mass="14263">MRKLFTQKQKTIAYRVLMAIYLVALGPNYTFGYATQDNPTNRFFLIANLLSIVALVLAAVWIDRPKFFKAVSAMMVIVAILGVVQLAFPGQSAYARYSNAWAIINIIWAVLTVLYQKQQLQMKKNA</sequence>
<evidence type="ECO:0000313" key="2">
    <source>
        <dbReference type="EMBL" id="RZM16473.1"/>
    </source>
</evidence>
<feature type="transmembrane region" description="Helical" evidence="1">
    <location>
        <begin position="12"/>
        <end position="31"/>
    </location>
</feature>
<keyword evidence="1" id="KW-0812">Transmembrane</keyword>
<organism evidence="2 3">
    <name type="scientific">Lactobacillus delbrueckii</name>
    <dbReference type="NCBI Taxonomy" id="1584"/>
    <lineage>
        <taxon>Bacteria</taxon>
        <taxon>Bacillati</taxon>
        <taxon>Bacillota</taxon>
        <taxon>Bacilli</taxon>
        <taxon>Lactobacillales</taxon>
        <taxon>Lactobacillaceae</taxon>
        <taxon>Lactobacillus</taxon>
    </lineage>
</organism>
<dbReference type="RefSeq" id="WP_231520977.1">
    <property type="nucleotide sequence ID" value="NZ_CP049759.1"/>
</dbReference>
<gene>
    <name evidence="2" type="ORF">LDELB18P1_0948</name>
</gene>
<dbReference type="AlphaFoldDB" id="A0A4V2E155"/>
<feature type="transmembrane region" description="Helical" evidence="1">
    <location>
        <begin position="43"/>
        <end position="62"/>
    </location>
</feature>
<proteinExistence type="predicted"/>
<feature type="transmembrane region" description="Helical" evidence="1">
    <location>
        <begin position="67"/>
        <end position="88"/>
    </location>
</feature>
<feature type="transmembrane region" description="Helical" evidence="1">
    <location>
        <begin position="94"/>
        <end position="115"/>
    </location>
</feature>
<dbReference type="EMBL" id="SETJ01000040">
    <property type="protein sequence ID" value="RZM16473.1"/>
    <property type="molecule type" value="Genomic_DNA"/>
</dbReference>
<protein>
    <submittedName>
        <fullName evidence="2">Uncharacterized protein</fullName>
    </submittedName>
</protein>
<comment type="caution">
    <text evidence="2">The sequence shown here is derived from an EMBL/GenBank/DDBJ whole genome shotgun (WGS) entry which is preliminary data.</text>
</comment>
<keyword evidence="1" id="KW-1133">Transmembrane helix</keyword>
<dbReference type="Proteomes" id="UP000292818">
    <property type="component" value="Unassembled WGS sequence"/>
</dbReference>